<name>A0A2I1D941_ASPC2</name>
<dbReference type="EMBL" id="MSFM01000003">
    <property type="protein sequence ID" value="PKY06401.1"/>
    <property type="molecule type" value="Genomic_DNA"/>
</dbReference>
<protein>
    <submittedName>
        <fullName evidence="2">Uncharacterized protein</fullName>
    </submittedName>
</protein>
<dbReference type="AlphaFoldDB" id="A0A2I1D941"/>
<gene>
    <name evidence="2" type="ORF">P168DRAFT_302753</name>
</gene>
<accession>A0A2I1D941</accession>
<dbReference type="GeneID" id="36546215"/>
<keyword evidence="3" id="KW-1185">Reference proteome</keyword>
<dbReference type="VEuPathDB" id="FungiDB:P168DRAFT_302753"/>
<evidence type="ECO:0000256" key="1">
    <source>
        <dbReference type="SAM" id="MobiDB-lite"/>
    </source>
</evidence>
<proteinExistence type="predicted"/>
<dbReference type="OrthoDB" id="5416172at2759"/>
<dbReference type="Proteomes" id="UP000234254">
    <property type="component" value="Unassembled WGS sequence"/>
</dbReference>
<feature type="compositionally biased region" description="Polar residues" evidence="1">
    <location>
        <begin position="1"/>
        <end position="10"/>
    </location>
</feature>
<organism evidence="2 3">
    <name type="scientific">Aspergillus campestris (strain IBT 28561)</name>
    <dbReference type="NCBI Taxonomy" id="1392248"/>
    <lineage>
        <taxon>Eukaryota</taxon>
        <taxon>Fungi</taxon>
        <taxon>Dikarya</taxon>
        <taxon>Ascomycota</taxon>
        <taxon>Pezizomycotina</taxon>
        <taxon>Eurotiomycetes</taxon>
        <taxon>Eurotiomycetidae</taxon>
        <taxon>Eurotiales</taxon>
        <taxon>Aspergillaceae</taxon>
        <taxon>Aspergillus</taxon>
        <taxon>Aspergillus subgen. Circumdati</taxon>
    </lineage>
</organism>
<comment type="caution">
    <text evidence="2">The sequence shown here is derived from an EMBL/GenBank/DDBJ whole genome shotgun (WGS) entry which is preliminary data.</text>
</comment>
<sequence length="119" mass="12310">MSSQRNQTDAHQGGSLSDMAPTGTTIPGDAGIQNKIPSVPRPDQRAENPHFTNEGLGEPSGAFAADNDTSMPRDPSDMSGPTGEVVTGQGNTLPTGAETKRNVGTFGGDVREFKHATSS</sequence>
<feature type="region of interest" description="Disordered" evidence="1">
    <location>
        <begin position="1"/>
        <end position="119"/>
    </location>
</feature>
<evidence type="ECO:0000313" key="3">
    <source>
        <dbReference type="Proteomes" id="UP000234254"/>
    </source>
</evidence>
<feature type="compositionally biased region" description="Basic and acidic residues" evidence="1">
    <location>
        <begin position="109"/>
        <end position="119"/>
    </location>
</feature>
<evidence type="ECO:0000313" key="2">
    <source>
        <dbReference type="EMBL" id="PKY06401.1"/>
    </source>
</evidence>
<reference evidence="2" key="1">
    <citation type="submission" date="2016-12" db="EMBL/GenBank/DDBJ databases">
        <title>The genomes of Aspergillus section Nigri reveals drivers in fungal speciation.</title>
        <authorList>
            <consortium name="DOE Joint Genome Institute"/>
            <person name="Vesth T.C."/>
            <person name="Nybo J."/>
            <person name="Theobald S."/>
            <person name="Brandl J."/>
            <person name="Frisvad J.C."/>
            <person name="Nielsen K.F."/>
            <person name="Lyhne E.K."/>
            <person name="Kogle M.E."/>
            <person name="Kuo A."/>
            <person name="Riley R."/>
            <person name="Clum A."/>
            <person name="Nolan M."/>
            <person name="Lipzen A."/>
            <person name="Salamov A."/>
            <person name="Henrissat B."/>
            <person name="Wiebenga A."/>
            <person name="De vries R.P."/>
            <person name="Grigoriev I.V."/>
            <person name="Mortensen U.H."/>
            <person name="Andersen M.R."/>
            <person name="Baker S.E."/>
        </authorList>
    </citation>
    <scope>NUCLEOTIDE SEQUENCE</scope>
    <source>
        <strain evidence="2">IBT 28561</strain>
    </source>
</reference>
<dbReference type="RefSeq" id="XP_024694995.1">
    <property type="nucleotide sequence ID" value="XM_024838691.1"/>
</dbReference>